<dbReference type="Proteomes" id="UP000304953">
    <property type="component" value="Unassembled WGS sequence"/>
</dbReference>
<comment type="caution">
    <text evidence="1">The sequence shown here is derived from an EMBL/GenBank/DDBJ whole genome shotgun (WGS) entry which is preliminary data.</text>
</comment>
<dbReference type="EMBL" id="SRYA01000008">
    <property type="protein sequence ID" value="TGY97298.1"/>
    <property type="molecule type" value="Genomic_DNA"/>
</dbReference>
<protein>
    <submittedName>
        <fullName evidence="1">Uncharacterized protein</fullName>
    </submittedName>
</protein>
<accession>A0AC61RZK2</accession>
<gene>
    <name evidence="1" type="ORF">E5329_05150</name>
</gene>
<sequence length="318" mass="36831">MADDRIKQYWSREMDALLETYKQFQTLIPSEKDCGAAHKGEDGRYVEHLVREYLKRYLPKDLEVLTGFILRPAVLCGKNDRSRKKDAHKVSGQLDIIVYDTAHYPVYQRFGNSVIVPPEGVAAILSVKKYLSPKYIKPEAKSLLHAARLCPHKLGNGKKAKSPFTALISIEDKYGEKNQTPMTKEEKGKRTYDKLEKVYNGRKLLCYDEMADFVGSLAEWGLYKDNVKEKKEARYLYFEYDTEKRAMGFQLMLQKILDVYYQNSSDLIVRPGFVDNRKEQFQKSFGPIPYQCQEIDLVQETKEQNRKNLQANLAGGRK</sequence>
<evidence type="ECO:0000313" key="2">
    <source>
        <dbReference type="Proteomes" id="UP000304953"/>
    </source>
</evidence>
<proteinExistence type="predicted"/>
<reference evidence="1" key="1">
    <citation type="submission" date="2019-04" db="EMBL/GenBank/DDBJ databases">
        <title>Microbes associate with the intestines of laboratory mice.</title>
        <authorList>
            <person name="Navarre W."/>
            <person name="Wong E."/>
            <person name="Huang K."/>
            <person name="Tropini C."/>
            <person name="Ng K."/>
            <person name="Yu B."/>
        </authorList>
    </citation>
    <scope>NUCLEOTIDE SEQUENCE</scope>
    <source>
        <strain evidence="1">NM01_1-7b</strain>
    </source>
</reference>
<keyword evidence="2" id="KW-1185">Reference proteome</keyword>
<evidence type="ECO:0000313" key="1">
    <source>
        <dbReference type="EMBL" id="TGY97298.1"/>
    </source>
</evidence>
<name>A0AC61RZK2_9FIRM</name>
<organism evidence="1 2">
    <name type="scientific">Petralouisia muris</name>
    <dbReference type="NCBI Taxonomy" id="3032872"/>
    <lineage>
        <taxon>Bacteria</taxon>
        <taxon>Bacillati</taxon>
        <taxon>Bacillota</taxon>
        <taxon>Clostridia</taxon>
        <taxon>Lachnospirales</taxon>
        <taxon>Lachnospiraceae</taxon>
        <taxon>Petralouisia</taxon>
    </lineage>
</organism>